<reference evidence="1" key="1">
    <citation type="submission" date="2018-02" db="EMBL/GenBank/DDBJ databases">
        <title>Rhizophora mucronata_Transcriptome.</title>
        <authorList>
            <person name="Meera S.P."/>
            <person name="Sreeshan A."/>
            <person name="Augustine A."/>
        </authorList>
    </citation>
    <scope>NUCLEOTIDE SEQUENCE</scope>
    <source>
        <tissue evidence="1">Leaf</tissue>
    </source>
</reference>
<protein>
    <submittedName>
        <fullName evidence="1">Uncharacterized protein</fullName>
    </submittedName>
</protein>
<evidence type="ECO:0000313" key="1">
    <source>
        <dbReference type="EMBL" id="MBX62546.1"/>
    </source>
</evidence>
<proteinExistence type="predicted"/>
<accession>A0A2P2Q6E5</accession>
<dbReference type="AlphaFoldDB" id="A0A2P2Q6E5"/>
<organism evidence="1">
    <name type="scientific">Rhizophora mucronata</name>
    <name type="common">Asiatic mangrove</name>
    <dbReference type="NCBI Taxonomy" id="61149"/>
    <lineage>
        <taxon>Eukaryota</taxon>
        <taxon>Viridiplantae</taxon>
        <taxon>Streptophyta</taxon>
        <taxon>Embryophyta</taxon>
        <taxon>Tracheophyta</taxon>
        <taxon>Spermatophyta</taxon>
        <taxon>Magnoliopsida</taxon>
        <taxon>eudicotyledons</taxon>
        <taxon>Gunneridae</taxon>
        <taxon>Pentapetalae</taxon>
        <taxon>rosids</taxon>
        <taxon>fabids</taxon>
        <taxon>Malpighiales</taxon>
        <taxon>Rhizophoraceae</taxon>
        <taxon>Rhizophora</taxon>
    </lineage>
</organism>
<dbReference type="EMBL" id="GGEC01082062">
    <property type="protein sequence ID" value="MBX62546.1"/>
    <property type="molecule type" value="Transcribed_RNA"/>
</dbReference>
<sequence length="35" mass="4195">MDVGSHHFSTRNCFGSRFCRHLQEFRTVQEKQSTH</sequence>
<name>A0A2P2Q6E5_RHIMU</name>